<evidence type="ECO:0000256" key="8">
    <source>
        <dbReference type="ARBA" id="ARBA00023098"/>
    </source>
</evidence>
<evidence type="ECO:0000256" key="5">
    <source>
        <dbReference type="ARBA" id="ARBA00022516"/>
    </source>
</evidence>
<accession>A0ABU7LJF1</accession>
<comment type="pathway">
    <text evidence="1">Glycerolipid metabolism; triacylglycerol biosynthesis.</text>
</comment>
<evidence type="ECO:0000256" key="9">
    <source>
        <dbReference type="ARBA" id="ARBA00023315"/>
    </source>
</evidence>
<keyword evidence="5" id="KW-0444">Lipid biosynthesis</keyword>
<dbReference type="PANTHER" id="PTHR31650">
    <property type="entry name" value="O-ACYLTRANSFERASE (WSD1-LIKE) FAMILY PROTEIN"/>
    <property type="match status" value="1"/>
</dbReference>
<evidence type="ECO:0000313" key="13">
    <source>
        <dbReference type="EMBL" id="MEE2061364.1"/>
    </source>
</evidence>
<keyword evidence="6" id="KW-0808">Transferase</keyword>
<organism evidence="13 14">
    <name type="scientific">Rhodococcus artemisiae</name>
    <dbReference type="NCBI Taxonomy" id="714159"/>
    <lineage>
        <taxon>Bacteria</taxon>
        <taxon>Bacillati</taxon>
        <taxon>Actinomycetota</taxon>
        <taxon>Actinomycetes</taxon>
        <taxon>Mycobacteriales</taxon>
        <taxon>Nocardiaceae</taxon>
        <taxon>Rhodococcus</taxon>
    </lineage>
</organism>
<dbReference type="InterPro" id="IPR045034">
    <property type="entry name" value="O-acyltransferase_WSD1-like"/>
</dbReference>
<feature type="domain" description="O-acyltransferase WSD1 C-terminal" evidence="12">
    <location>
        <begin position="321"/>
        <end position="455"/>
    </location>
</feature>
<dbReference type="EMBL" id="JAUTXY010000017">
    <property type="protein sequence ID" value="MEE2061364.1"/>
    <property type="molecule type" value="Genomic_DNA"/>
</dbReference>
<dbReference type="InterPro" id="IPR004255">
    <property type="entry name" value="O-acyltransferase_WSD1_N"/>
</dbReference>
<sequence length="473" mass="51927">MTDVNTTNQQYMTQTDFMSWRMEEDPILRSTIVAVALLDRSPNQARFVDMMRRAVELVPIFKRKAIVNPMGIAPPRWTDDQDFDLSWHLRRYTLAEPRTWGDVLDFARTAGMTAFDKRRPLWEFTVLDGLDDGKSALVMKVHHSLTDGVGGMQIAQEIVDFTRDGASPAGRTERRTAAPDDELPILPDWLSWWWDTATGVARIAPNALGRHSARLALAPRAAWHEVAALAGSALRLTRPVASTLSPVMTKRSTRRHCAVFDVPVEALAQAAATAAVSINDAFLAAVLLGMVQYHRLHGSEISTMRMTLPISLRTEADPVGGNRITLARLALPTDVDDPAELMCRVHTVVEAWRHEPAIPLSPVIAGVLNLLPASSLGNMLEHVDFVASNVVGSPEPLFIAGSEILRYYAFSPTLGSAFNVTLLSYTTRCCVGINADPDAVPDLAALTDSIADGFRTVLELCEKTTDTRVVVVQ</sequence>
<dbReference type="SUPFAM" id="SSF52777">
    <property type="entry name" value="CoA-dependent acyltransferases"/>
    <property type="match status" value="2"/>
</dbReference>
<dbReference type="InterPro" id="IPR009721">
    <property type="entry name" value="O-acyltransferase_WSD1_C"/>
</dbReference>
<dbReference type="Pfam" id="PF03007">
    <property type="entry name" value="WS_DGAT_cat"/>
    <property type="match status" value="1"/>
</dbReference>
<evidence type="ECO:0000256" key="2">
    <source>
        <dbReference type="ARBA" id="ARBA00005189"/>
    </source>
</evidence>
<evidence type="ECO:0000256" key="4">
    <source>
        <dbReference type="ARBA" id="ARBA00013244"/>
    </source>
</evidence>
<keyword evidence="8" id="KW-0443">Lipid metabolism</keyword>
<evidence type="ECO:0000256" key="10">
    <source>
        <dbReference type="ARBA" id="ARBA00048109"/>
    </source>
</evidence>
<name>A0ABU7LJF1_9NOCA</name>
<dbReference type="InterPro" id="IPR023213">
    <property type="entry name" value="CAT-like_dom_sf"/>
</dbReference>
<gene>
    <name evidence="13" type="ORF">Q7514_27950</name>
</gene>
<dbReference type="Pfam" id="PF06974">
    <property type="entry name" value="WS_DGAT_C"/>
    <property type="match status" value="1"/>
</dbReference>
<evidence type="ECO:0000256" key="6">
    <source>
        <dbReference type="ARBA" id="ARBA00022679"/>
    </source>
</evidence>
<reference evidence="13 14" key="1">
    <citation type="submission" date="2023-07" db="EMBL/GenBank/DDBJ databases">
        <authorList>
            <person name="Girao M."/>
            <person name="Carvalho M.F."/>
        </authorList>
    </citation>
    <scope>NUCLEOTIDE SEQUENCE [LARGE SCALE GENOMIC DNA]</scope>
    <source>
        <strain evidence="13 14">YIM65754</strain>
    </source>
</reference>
<protein>
    <recommendedName>
        <fullName evidence="4">diacylglycerol O-acyltransferase</fullName>
        <ecNumber evidence="4">2.3.1.20</ecNumber>
    </recommendedName>
</protein>
<evidence type="ECO:0000259" key="11">
    <source>
        <dbReference type="Pfam" id="PF03007"/>
    </source>
</evidence>
<comment type="caution">
    <text evidence="13">The sequence shown here is derived from an EMBL/GenBank/DDBJ whole genome shotgun (WGS) entry which is preliminary data.</text>
</comment>
<evidence type="ECO:0000313" key="14">
    <source>
        <dbReference type="Proteomes" id="UP001336020"/>
    </source>
</evidence>
<keyword evidence="7" id="KW-0319">Glycerol metabolism</keyword>
<proteinExistence type="inferred from homology"/>
<dbReference type="EC" id="2.3.1.20" evidence="4"/>
<keyword evidence="9" id="KW-0012">Acyltransferase</keyword>
<feature type="domain" description="O-acyltransferase WSD1-like N-terminal" evidence="11">
    <location>
        <begin position="13"/>
        <end position="281"/>
    </location>
</feature>
<dbReference type="Proteomes" id="UP001336020">
    <property type="component" value="Unassembled WGS sequence"/>
</dbReference>
<comment type="pathway">
    <text evidence="2">Lipid metabolism.</text>
</comment>
<evidence type="ECO:0000256" key="7">
    <source>
        <dbReference type="ARBA" id="ARBA00022798"/>
    </source>
</evidence>
<keyword evidence="14" id="KW-1185">Reference proteome</keyword>
<evidence type="ECO:0000256" key="1">
    <source>
        <dbReference type="ARBA" id="ARBA00004771"/>
    </source>
</evidence>
<comment type="similarity">
    <text evidence="3">Belongs to the long-chain O-acyltransferase family.</text>
</comment>
<dbReference type="RefSeq" id="WP_330136518.1">
    <property type="nucleotide sequence ID" value="NZ_JAUTXY010000017.1"/>
</dbReference>
<evidence type="ECO:0000256" key="3">
    <source>
        <dbReference type="ARBA" id="ARBA00009587"/>
    </source>
</evidence>
<dbReference type="PANTHER" id="PTHR31650:SF1">
    <property type="entry name" value="WAX ESTER SYNTHASE_DIACYLGLYCEROL ACYLTRANSFERASE 4-RELATED"/>
    <property type="match status" value="1"/>
</dbReference>
<evidence type="ECO:0000259" key="12">
    <source>
        <dbReference type="Pfam" id="PF06974"/>
    </source>
</evidence>
<comment type="catalytic activity">
    <reaction evidence="10">
        <text>an acyl-CoA + a 1,2-diacyl-sn-glycerol = a triacyl-sn-glycerol + CoA</text>
        <dbReference type="Rhea" id="RHEA:10868"/>
        <dbReference type="ChEBI" id="CHEBI:17815"/>
        <dbReference type="ChEBI" id="CHEBI:57287"/>
        <dbReference type="ChEBI" id="CHEBI:58342"/>
        <dbReference type="ChEBI" id="CHEBI:64615"/>
        <dbReference type="EC" id="2.3.1.20"/>
    </reaction>
</comment>
<dbReference type="Gene3D" id="3.30.559.10">
    <property type="entry name" value="Chloramphenicol acetyltransferase-like domain"/>
    <property type="match status" value="1"/>
</dbReference>